<dbReference type="InterPro" id="IPR029787">
    <property type="entry name" value="Nucleotide_cyclase"/>
</dbReference>
<feature type="domain" description="GGDEF" evidence="4">
    <location>
        <begin position="206"/>
        <end position="339"/>
    </location>
</feature>
<evidence type="ECO:0000313" key="5">
    <source>
        <dbReference type="EMBL" id="BBO89373.1"/>
    </source>
</evidence>
<dbReference type="EMBL" id="AP021879">
    <property type="protein sequence ID" value="BBO89373.1"/>
    <property type="molecule type" value="Genomic_DNA"/>
</dbReference>
<dbReference type="SMART" id="SM00267">
    <property type="entry name" value="GGDEF"/>
    <property type="match status" value="1"/>
</dbReference>
<evidence type="ECO:0000313" key="6">
    <source>
        <dbReference type="Proteomes" id="UP000422108"/>
    </source>
</evidence>
<keyword evidence="3" id="KW-0175">Coiled coil</keyword>
<proteinExistence type="predicted"/>
<evidence type="ECO:0000256" key="2">
    <source>
        <dbReference type="ARBA" id="ARBA00034247"/>
    </source>
</evidence>
<keyword evidence="6" id="KW-1185">Reference proteome</keyword>
<dbReference type="GO" id="GO:1902201">
    <property type="term" value="P:negative regulation of bacterial-type flagellum-dependent cell motility"/>
    <property type="evidence" value="ECO:0007669"/>
    <property type="project" value="TreeGrafter"/>
</dbReference>
<dbReference type="PROSITE" id="PS50887">
    <property type="entry name" value="GGDEF"/>
    <property type="match status" value="1"/>
</dbReference>
<feature type="coiled-coil region" evidence="3">
    <location>
        <begin position="141"/>
        <end position="175"/>
    </location>
</feature>
<protein>
    <recommendedName>
        <fullName evidence="1">diguanylate cyclase</fullName>
        <ecNumber evidence="1">2.7.7.65</ecNumber>
    </recommendedName>
</protein>
<gene>
    <name evidence="5" type="ORF">DSCOOX_25530</name>
</gene>
<evidence type="ECO:0000256" key="1">
    <source>
        <dbReference type="ARBA" id="ARBA00012528"/>
    </source>
</evidence>
<dbReference type="InterPro" id="IPR000160">
    <property type="entry name" value="GGDEF_dom"/>
</dbReference>
<accession>A0A5K8A9J2</accession>
<reference evidence="5 6" key="1">
    <citation type="submission" date="2019-11" db="EMBL/GenBank/DDBJ databases">
        <title>Comparative genomics of hydrocarbon-degrading Desulfosarcina strains.</title>
        <authorList>
            <person name="Watanabe M."/>
            <person name="Kojima H."/>
            <person name="Fukui M."/>
        </authorList>
    </citation>
    <scope>NUCLEOTIDE SEQUENCE [LARGE SCALE GENOMIC DNA]</scope>
    <source>
        <strain evidence="6">oXyS1</strain>
    </source>
</reference>
<dbReference type="InterPro" id="IPR050469">
    <property type="entry name" value="Diguanylate_Cyclase"/>
</dbReference>
<dbReference type="SUPFAM" id="SSF55073">
    <property type="entry name" value="Nucleotide cyclase"/>
    <property type="match status" value="1"/>
</dbReference>
<comment type="catalytic activity">
    <reaction evidence="2">
        <text>2 GTP = 3',3'-c-di-GMP + 2 diphosphate</text>
        <dbReference type="Rhea" id="RHEA:24898"/>
        <dbReference type="ChEBI" id="CHEBI:33019"/>
        <dbReference type="ChEBI" id="CHEBI:37565"/>
        <dbReference type="ChEBI" id="CHEBI:58805"/>
        <dbReference type="EC" id="2.7.7.65"/>
    </reaction>
</comment>
<dbReference type="FunFam" id="3.30.70.270:FF:000001">
    <property type="entry name" value="Diguanylate cyclase domain protein"/>
    <property type="match status" value="1"/>
</dbReference>
<dbReference type="GO" id="GO:0005886">
    <property type="term" value="C:plasma membrane"/>
    <property type="evidence" value="ECO:0007669"/>
    <property type="project" value="TreeGrafter"/>
</dbReference>
<dbReference type="PANTHER" id="PTHR45138:SF9">
    <property type="entry name" value="DIGUANYLATE CYCLASE DGCM-RELATED"/>
    <property type="match status" value="1"/>
</dbReference>
<dbReference type="InterPro" id="IPR043128">
    <property type="entry name" value="Rev_trsase/Diguanyl_cyclase"/>
</dbReference>
<dbReference type="RefSeq" id="WP_155310579.1">
    <property type="nucleotide sequence ID" value="NZ_AP021879.1"/>
</dbReference>
<dbReference type="Proteomes" id="UP000422108">
    <property type="component" value="Chromosome"/>
</dbReference>
<dbReference type="EC" id="2.7.7.65" evidence="1"/>
<dbReference type="CDD" id="cd01949">
    <property type="entry name" value="GGDEF"/>
    <property type="match status" value="1"/>
</dbReference>
<sequence length="339" mass="39048">MFYNDSIQDSRLYLRLALEKIGKYELPTDPLNYCIWYEYSSGKNSALNKSIDDYLKSNRTFSTNISKRHFNQYILNRQEARNELIQNELKNVFSNLFKAIDTTNRMFTESGNNLDVMNQAPFHNLTEADINHLVIQIKQEIKRLESSSNLFKEDLQKANCEIDRLKKKLDRYRDEAQKDPLTKLDNRRSFENRLKLALDEANDSGNPLCMIMADIDHFKKINDTHGHLVGDNVIRMVASTIRESIKGKDLAARIGGEEFAILLPNTPFDGAMKLANDMRLAIEQLDLKKKRTGERVGTITLSFGVTAFKYSEIAEDFINRSDQALYRSKKSGRNKVTGI</sequence>
<dbReference type="AlphaFoldDB" id="A0A5K8A9J2"/>
<evidence type="ECO:0000259" key="4">
    <source>
        <dbReference type="PROSITE" id="PS50887"/>
    </source>
</evidence>
<dbReference type="PANTHER" id="PTHR45138">
    <property type="entry name" value="REGULATORY COMPONENTS OF SENSORY TRANSDUCTION SYSTEM"/>
    <property type="match status" value="1"/>
</dbReference>
<name>A0A5K8A9J2_9BACT</name>
<dbReference type="GO" id="GO:0043709">
    <property type="term" value="P:cell adhesion involved in single-species biofilm formation"/>
    <property type="evidence" value="ECO:0007669"/>
    <property type="project" value="TreeGrafter"/>
</dbReference>
<dbReference type="Pfam" id="PF00990">
    <property type="entry name" value="GGDEF"/>
    <property type="match status" value="1"/>
</dbReference>
<dbReference type="NCBIfam" id="TIGR00254">
    <property type="entry name" value="GGDEF"/>
    <property type="match status" value="1"/>
</dbReference>
<dbReference type="Gene3D" id="3.30.70.270">
    <property type="match status" value="1"/>
</dbReference>
<organism evidence="5 6">
    <name type="scientific">Desulfosarcina ovata subsp. ovata</name>
    <dbReference type="NCBI Taxonomy" id="2752305"/>
    <lineage>
        <taxon>Bacteria</taxon>
        <taxon>Pseudomonadati</taxon>
        <taxon>Thermodesulfobacteriota</taxon>
        <taxon>Desulfobacteria</taxon>
        <taxon>Desulfobacterales</taxon>
        <taxon>Desulfosarcinaceae</taxon>
        <taxon>Desulfosarcina</taxon>
    </lineage>
</organism>
<evidence type="ECO:0000256" key="3">
    <source>
        <dbReference type="SAM" id="Coils"/>
    </source>
</evidence>
<dbReference type="GO" id="GO:0052621">
    <property type="term" value="F:diguanylate cyclase activity"/>
    <property type="evidence" value="ECO:0007669"/>
    <property type="project" value="UniProtKB-EC"/>
</dbReference>